<name>A0A699Z523_HAELA</name>
<feature type="compositionally biased region" description="Basic residues" evidence="1">
    <location>
        <begin position="10"/>
        <end position="24"/>
    </location>
</feature>
<proteinExistence type="predicted"/>
<dbReference type="Proteomes" id="UP000485058">
    <property type="component" value="Unassembled WGS sequence"/>
</dbReference>
<dbReference type="AlphaFoldDB" id="A0A699Z523"/>
<reference evidence="2 3" key="1">
    <citation type="submission" date="2020-02" db="EMBL/GenBank/DDBJ databases">
        <title>Draft genome sequence of Haematococcus lacustris strain NIES-144.</title>
        <authorList>
            <person name="Morimoto D."/>
            <person name="Nakagawa S."/>
            <person name="Yoshida T."/>
            <person name="Sawayama S."/>
        </authorList>
    </citation>
    <scope>NUCLEOTIDE SEQUENCE [LARGE SCALE GENOMIC DNA]</scope>
    <source>
        <strain evidence="2 3">NIES-144</strain>
    </source>
</reference>
<organism evidence="2 3">
    <name type="scientific">Haematococcus lacustris</name>
    <name type="common">Green alga</name>
    <name type="synonym">Haematococcus pluvialis</name>
    <dbReference type="NCBI Taxonomy" id="44745"/>
    <lineage>
        <taxon>Eukaryota</taxon>
        <taxon>Viridiplantae</taxon>
        <taxon>Chlorophyta</taxon>
        <taxon>core chlorophytes</taxon>
        <taxon>Chlorophyceae</taxon>
        <taxon>CS clade</taxon>
        <taxon>Chlamydomonadales</taxon>
        <taxon>Haematococcaceae</taxon>
        <taxon>Haematococcus</taxon>
    </lineage>
</organism>
<accession>A0A699Z523</accession>
<feature type="non-terminal residue" evidence="2">
    <location>
        <position position="93"/>
    </location>
</feature>
<feature type="region of interest" description="Disordered" evidence="1">
    <location>
        <begin position="43"/>
        <end position="74"/>
    </location>
</feature>
<feature type="compositionally biased region" description="Gly residues" evidence="1">
    <location>
        <begin position="64"/>
        <end position="73"/>
    </location>
</feature>
<evidence type="ECO:0000313" key="3">
    <source>
        <dbReference type="Proteomes" id="UP000485058"/>
    </source>
</evidence>
<evidence type="ECO:0000256" key="1">
    <source>
        <dbReference type="SAM" id="MobiDB-lite"/>
    </source>
</evidence>
<evidence type="ECO:0000313" key="2">
    <source>
        <dbReference type="EMBL" id="GFH17737.1"/>
    </source>
</evidence>
<sequence length="93" mass="9367">MAALPAQCWQRRRHVHKRGHRGTARTKPAAGLVSHLRGRAAGCAAPWQGPQGQGGALQQRTAAGGAGAGGGGAQAASVAFHTLGGHQPQHGLL</sequence>
<gene>
    <name evidence="2" type="ORF">HaLaN_14430</name>
</gene>
<protein>
    <submittedName>
        <fullName evidence="2">Uncharacterized protein</fullName>
    </submittedName>
</protein>
<dbReference type="EMBL" id="BLLF01001194">
    <property type="protein sequence ID" value="GFH17737.1"/>
    <property type="molecule type" value="Genomic_DNA"/>
</dbReference>
<comment type="caution">
    <text evidence="2">The sequence shown here is derived from an EMBL/GenBank/DDBJ whole genome shotgun (WGS) entry which is preliminary data.</text>
</comment>
<keyword evidence="3" id="KW-1185">Reference proteome</keyword>
<feature type="region of interest" description="Disordered" evidence="1">
    <location>
        <begin position="1"/>
        <end position="28"/>
    </location>
</feature>
<feature type="compositionally biased region" description="Low complexity" evidence="1">
    <location>
        <begin position="43"/>
        <end position="63"/>
    </location>
</feature>